<keyword evidence="4 8" id="KW-0456">Lyase</keyword>
<evidence type="ECO:0000259" key="6">
    <source>
        <dbReference type="PROSITE" id="PS51171"/>
    </source>
</evidence>
<sequence length="272" mass="29844">MKRKVGVLGPEGTFSEKAARRLMLDSDICYFTDFDEVIAAVERSDLDIGVVPLENSLEGSVGQTLDALLSRDVQIVGEMNLEVRHCLLGRGSPEDVKVILSHPQALAQCRGYLKRRFSGAEQRTTGSTSHAARLAQEFPEMAAIADAEAGERYGLAIIDRNVQDSDENVTRFAVVGRSTPKPTGFDKTSLAIYLERAEAGALWEVLGEFAVRKINLTKIESRPSKMGLGDYYFFIDLEGHVTDPPVEEALARIRKRAAVTKVLGSYPRTASP</sequence>
<dbReference type="CDD" id="cd04905">
    <property type="entry name" value="ACT_CM-PDT"/>
    <property type="match status" value="1"/>
</dbReference>
<dbReference type="CDD" id="cd13532">
    <property type="entry name" value="PBP2_PDT_like"/>
    <property type="match status" value="1"/>
</dbReference>
<dbReference type="EMBL" id="JARFPK010000006">
    <property type="protein sequence ID" value="MDF0589998.1"/>
    <property type="molecule type" value="Genomic_DNA"/>
</dbReference>
<dbReference type="PROSITE" id="PS51671">
    <property type="entry name" value="ACT"/>
    <property type="match status" value="1"/>
</dbReference>
<dbReference type="NCBIfam" id="NF008865">
    <property type="entry name" value="PRK11898.1"/>
    <property type="match status" value="1"/>
</dbReference>
<keyword evidence="3" id="KW-0584">Phenylalanine biosynthesis</keyword>
<dbReference type="Gene3D" id="3.30.70.260">
    <property type="match status" value="1"/>
</dbReference>
<dbReference type="Pfam" id="PF00800">
    <property type="entry name" value="PDT"/>
    <property type="match status" value="1"/>
</dbReference>
<dbReference type="SUPFAM" id="SSF53850">
    <property type="entry name" value="Periplasmic binding protein-like II"/>
    <property type="match status" value="1"/>
</dbReference>
<accession>A0ABT5X5L9</accession>
<evidence type="ECO:0000256" key="5">
    <source>
        <dbReference type="ARBA" id="ARBA00029440"/>
    </source>
</evidence>
<proteinExistence type="predicted"/>
<dbReference type="PANTHER" id="PTHR21022">
    <property type="entry name" value="PREPHENATE DEHYDRATASE P PROTEIN"/>
    <property type="match status" value="1"/>
</dbReference>
<feature type="domain" description="Prephenate dehydratase" evidence="6">
    <location>
        <begin position="4"/>
        <end position="177"/>
    </location>
</feature>
<dbReference type="GO" id="GO:0004664">
    <property type="term" value="F:prephenate dehydratase activity"/>
    <property type="evidence" value="ECO:0007669"/>
    <property type="project" value="UniProtKB-EC"/>
</dbReference>
<dbReference type="InterPro" id="IPR001086">
    <property type="entry name" value="Preph_deHydtase"/>
</dbReference>
<evidence type="ECO:0000256" key="4">
    <source>
        <dbReference type="ARBA" id="ARBA00023239"/>
    </source>
</evidence>
<dbReference type="PROSITE" id="PS00858">
    <property type="entry name" value="PREPHENATE_DEHYDR_2"/>
    <property type="match status" value="1"/>
</dbReference>
<evidence type="ECO:0000313" key="8">
    <source>
        <dbReference type="EMBL" id="MDF0589998.1"/>
    </source>
</evidence>
<evidence type="ECO:0000313" key="9">
    <source>
        <dbReference type="Proteomes" id="UP001220010"/>
    </source>
</evidence>
<dbReference type="Pfam" id="PF01842">
    <property type="entry name" value="ACT"/>
    <property type="match status" value="1"/>
</dbReference>
<evidence type="ECO:0000256" key="2">
    <source>
        <dbReference type="ARBA" id="ARBA00023141"/>
    </source>
</evidence>
<evidence type="ECO:0000259" key="7">
    <source>
        <dbReference type="PROSITE" id="PS51671"/>
    </source>
</evidence>
<dbReference type="InterPro" id="IPR045865">
    <property type="entry name" value="ACT-like_dom_sf"/>
</dbReference>
<keyword evidence="1" id="KW-0028">Amino-acid biosynthesis</keyword>
<gene>
    <name evidence="8" type="primary">pheA</name>
    <name evidence="8" type="ORF">P0O15_02235</name>
</gene>
<evidence type="ECO:0000256" key="3">
    <source>
        <dbReference type="ARBA" id="ARBA00023222"/>
    </source>
</evidence>
<dbReference type="Proteomes" id="UP001220010">
    <property type="component" value="Unassembled WGS sequence"/>
</dbReference>
<organism evidence="8 9">
    <name type="scientific">Candidatus Methanocrinis natronophilus</name>
    <dbReference type="NCBI Taxonomy" id="3033396"/>
    <lineage>
        <taxon>Archaea</taxon>
        <taxon>Methanobacteriati</taxon>
        <taxon>Methanobacteriota</taxon>
        <taxon>Stenosarchaea group</taxon>
        <taxon>Methanomicrobia</taxon>
        <taxon>Methanotrichales</taxon>
        <taxon>Methanotrichaceae</taxon>
        <taxon>Methanocrinis</taxon>
    </lineage>
</organism>
<comment type="pathway">
    <text evidence="5">Amino-acid biosynthesis.</text>
</comment>
<dbReference type="InterPro" id="IPR002912">
    <property type="entry name" value="ACT_dom"/>
</dbReference>
<comment type="caution">
    <text evidence="8">The sequence shown here is derived from an EMBL/GenBank/DDBJ whole genome shotgun (WGS) entry which is preliminary data.</text>
</comment>
<keyword evidence="2" id="KW-0057">Aromatic amino acid biosynthesis</keyword>
<dbReference type="SUPFAM" id="SSF55021">
    <property type="entry name" value="ACT-like"/>
    <property type="match status" value="1"/>
</dbReference>
<dbReference type="InterPro" id="IPR018528">
    <property type="entry name" value="Preph_deHydtase_CS"/>
</dbReference>
<dbReference type="PANTHER" id="PTHR21022:SF19">
    <property type="entry name" value="PREPHENATE DEHYDRATASE-RELATED"/>
    <property type="match status" value="1"/>
</dbReference>
<dbReference type="Gene3D" id="3.40.190.10">
    <property type="entry name" value="Periplasmic binding protein-like II"/>
    <property type="match status" value="2"/>
</dbReference>
<protein>
    <submittedName>
        <fullName evidence="8">Prephenate dehydratase</fullName>
        <ecNumber evidence="8">4.2.1.51</ecNumber>
    </submittedName>
</protein>
<name>A0ABT5X5L9_9EURY</name>
<evidence type="ECO:0000256" key="1">
    <source>
        <dbReference type="ARBA" id="ARBA00022605"/>
    </source>
</evidence>
<reference evidence="8 9" key="1">
    <citation type="submission" date="2023-03" db="EMBL/GenBank/DDBJ databases">
        <title>WGS of Methanotrichaceae archaeon Mx.</title>
        <authorList>
            <person name="Sorokin D.Y."/>
            <person name="Merkel A.Y."/>
        </authorList>
    </citation>
    <scope>NUCLEOTIDE SEQUENCE [LARGE SCALE GENOMIC DNA]</scope>
    <source>
        <strain evidence="8 9">Mx</strain>
    </source>
</reference>
<keyword evidence="9" id="KW-1185">Reference proteome</keyword>
<dbReference type="PROSITE" id="PS51171">
    <property type="entry name" value="PREPHENATE_DEHYDR_3"/>
    <property type="match status" value="1"/>
</dbReference>
<dbReference type="EC" id="4.2.1.51" evidence="8"/>
<feature type="domain" description="ACT" evidence="7">
    <location>
        <begin position="190"/>
        <end position="267"/>
    </location>
</feature>